<name>A0A367KIP4_RHIST</name>
<evidence type="ECO:0000259" key="2">
    <source>
        <dbReference type="PROSITE" id="PS50102"/>
    </source>
</evidence>
<feature type="domain" description="RRM" evidence="2">
    <location>
        <begin position="20"/>
        <end position="97"/>
    </location>
</feature>
<accession>A0A367KIP4</accession>
<evidence type="ECO:0000313" key="4">
    <source>
        <dbReference type="Proteomes" id="UP000253551"/>
    </source>
</evidence>
<sequence>MDTKTLLKGYKSLPTNLHIVRIRIEQLPLIHPKLLLEQLKQRLASFGEVLQLGLLKEGQYSVGKGYAYLNLDIDPEPDEALRPIVNWIGDRRRIVLT</sequence>
<dbReference type="AlphaFoldDB" id="A0A367KIP4"/>
<keyword evidence="4" id="KW-1185">Reference proteome</keyword>
<dbReference type="GO" id="GO:0003723">
    <property type="term" value="F:RNA binding"/>
    <property type="evidence" value="ECO:0007669"/>
    <property type="project" value="UniProtKB-UniRule"/>
</dbReference>
<keyword evidence="1" id="KW-0694">RNA-binding</keyword>
<evidence type="ECO:0000313" key="3">
    <source>
        <dbReference type="EMBL" id="RCI02095.1"/>
    </source>
</evidence>
<comment type="caution">
    <text evidence="3">The sequence shown here is derived from an EMBL/GenBank/DDBJ whole genome shotgun (WGS) entry which is preliminary data.</text>
</comment>
<dbReference type="EMBL" id="PJQM01001534">
    <property type="protein sequence ID" value="RCI02095.1"/>
    <property type="molecule type" value="Genomic_DNA"/>
</dbReference>
<reference evidence="3 4" key="1">
    <citation type="journal article" date="2018" name="G3 (Bethesda)">
        <title>Phylogenetic and Phylogenomic Definition of Rhizopus Species.</title>
        <authorList>
            <person name="Gryganskyi A.P."/>
            <person name="Golan J."/>
            <person name="Dolatabadi S."/>
            <person name="Mondo S."/>
            <person name="Robb S."/>
            <person name="Idnurm A."/>
            <person name="Muszewska A."/>
            <person name="Steczkiewicz K."/>
            <person name="Masonjones S."/>
            <person name="Liao H.L."/>
            <person name="Gajdeczka M.T."/>
            <person name="Anike F."/>
            <person name="Vuek A."/>
            <person name="Anishchenko I.M."/>
            <person name="Voigt K."/>
            <person name="de Hoog G.S."/>
            <person name="Smith M.E."/>
            <person name="Heitman J."/>
            <person name="Vilgalys R."/>
            <person name="Stajich J.E."/>
        </authorList>
    </citation>
    <scope>NUCLEOTIDE SEQUENCE [LARGE SCALE GENOMIC DNA]</scope>
    <source>
        <strain evidence="3 4">LSU 92-RS-03</strain>
    </source>
</reference>
<dbReference type="PROSITE" id="PS50102">
    <property type="entry name" value="RRM"/>
    <property type="match status" value="1"/>
</dbReference>
<dbReference type="InterPro" id="IPR000504">
    <property type="entry name" value="RRM_dom"/>
</dbReference>
<proteinExistence type="predicted"/>
<gene>
    <name evidence="3" type="ORF">CU098_012311</name>
</gene>
<dbReference type="Proteomes" id="UP000253551">
    <property type="component" value="Unassembled WGS sequence"/>
</dbReference>
<protein>
    <recommendedName>
        <fullName evidence="2">RRM domain-containing protein</fullName>
    </recommendedName>
</protein>
<dbReference type="OrthoDB" id="2241864at2759"/>
<organism evidence="3 4">
    <name type="scientific">Rhizopus stolonifer</name>
    <name type="common">Rhizopus nigricans</name>
    <dbReference type="NCBI Taxonomy" id="4846"/>
    <lineage>
        <taxon>Eukaryota</taxon>
        <taxon>Fungi</taxon>
        <taxon>Fungi incertae sedis</taxon>
        <taxon>Mucoromycota</taxon>
        <taxon>Mucoromycotina</taxon>
        <taxon>Mucoromycetes</taxon>
        <taxon>Mucorales</taxon>
        <taxon>Mucorineae</taxon>
        <taxon>Rhizopodaceae</taxon>
        <taxon>Rhizopus</taxon>
    </lineage>
</organism>
<evidence type="ECO:0000256" key="1">
    <source>
        <dbReference type="PROSITE-ProRule" id="PRU00176"/>
    </source>
</evidence>